<evidence type="ECO:0000313" key="2">
    <source>
        <dbReference type="Proteomes" id="UP000664218"/>
    </source>
</evidence>
<gene>
    <name evidence="1" type="ORF">J3A84_05500</name>
</gene>
<accession>A0A939KGJ4</accession>
<proteinExistence type="predicted"/>
<dbReference type="EMBL" id="JAFNJU010000003">
    <property type="protein sequence ID" value="MBO1264494.1"/>
    <property type="molecule type" value="Genomic_DNA"/>
</dbReference>
<dbReference type="RefSeq" id="WP_207599003.1">
    <property type="nucleotide sequence ID" value="NZ_JAFNJU010000003.1"/>
</dbReference>
<comment type="caution">
    <text evidence="1">The sequence shown here is derived from an EMBL/GenBank/DDBJ whole genome shotgun (WGS) entry which is preliminary data.</text>
</comment>
<dbReference type="Proteomes" id="UP000664218">
    <property type="component" value="Unassembled WGS sequence"/>
</dbReference>
<dbReference type="InterPro" id="IPR009241">
    <property type="entry name" value="HigB-like"/>
</dbReference>
<reference evidence="1" key="1">
    <citation type="submission" date="2021-03" db="EMBL/GenBank/DDBJ databases">
        <title>Proteiniclasticum marinus sp. nov., isolated from tidal flat sediment.</title>
        <authorList>
            <person name="Namirimu T."/>
            <person name="Yang J.-A."/>
            <person name="Yang S.-H."/>
            <person name="Kim Y.-J."/>
            <person name="Kwon K.K."/>
        </authorList>
    </citation>
    <scope>NUCLEOTIDE SEQUENCE</scope>
    <source>
        <strain evidence="1">SCR006</strain>
    </source>
</reference>
<name>A0A939KGJ4_9CLOT</name>
<evidence type="ECO:0000313" key="1">
    <source>
        <dbReference type="EMBL" id="MBO1264494.1"/>
    </source>
</evidence>
<organism evidence="1 2">
    <name type="scientific">Proteiniclasticum aestuarii</name>
    <dbReference type="NCBI Taxonomy" id="2817862"/>
    <lineage>
        <taxon>Bacteria</taxon>
        <taxon>Bacillati</taxon>
        <taxon>Bacillota</taxon>
        <taxon>Clostridia</taxon>
        <taxon>Eubacteriales</taxon>
        <taxon>Clostridiaceae</taxon>
        <taxon>Proteiniclasticum</taxon>
    </lineage>
</organism>
<sequence>MWDIEFYRTENDIVPVSDFIEEMDVKMQAKIFREIDILQELGIELRFPHSRALGDGLFELRISSRGNISRIIYFHFNNNKFVLLHGFVKKTQKTPRKEIEAAKNYMNDYRRRNE</sequence>
<keyword evidence="2" id="KW-1185">Reference proteome</keyword>
<dbReference type="Pfam" id="PF05973">
    <property type="entry name" value="Gp49"/>
    <property type="match status" value="1"/>
</dbReference>
<protein>
    <submittedName>
        <fullName evidence="1">Type II toxin-antitoxin system RelE/ParE family toxin</fullName>
    </submittedName>
</protein>
<dbReference type="AlphaFoldDB" id="A0A939KGJ4"/>